<proteinExistence type="predicted"/>
<feature type="region of interest" description="Disordered" evidence="1">
    <location>
        <begin position="1"/>
        <end position="31"/>
    </location>
</feature>
<reference evidence="2 3" key="1">
    <citation type="submission" date="2020-08" db="EMBL/GenBank/DDBJ databases">
        <title>Plant Genome Project.</title>
        <authorList>
            <person name="Zhang R.-G."/>
        </authorList>
    </citation>
    <scope>NUCLEOTIDE SEQUENCE [LARGE SCALE GENOMIC DNA]</scope>
    <source>
        <tissue evidence="2">Rhizome</tissue>
    </source>
</reference>
<name>A0A8J5KGH7_ZINOF</name>
<gene>
    <name evidence="2" type="ORF">ZIOFF_050455</name>
</gene>
<organism evidence="2 3">
    <name type="scientific">Zingiber officinale</name>
    <name type="common">Ginger</name>
    <name type="synonym">Amomum zingiber</name>
    <dbReference type="NCBI Taxonomy" id="94328"/>
    <lineage>
        <taxon>Eukaryota</taxon>
        <taxon>Viridiplantae</taxon>
        <taxon>Streptophyta</taxon>
        <taxon>Embryophyta</taxon>
        <taxon>Tracheophyta</taxon>
        <taxon>Spermatophyta</taxon>
        <taxon>Magnoliopsida</taxon>
        <taxon>Liliopsida</taxon>
        <taxon>Zingiberales</taxon>
        <taxon>Zingiberaceae</taxon>
        <taxon>Zingiber</taxon>
    </lineage>
</organism>
<comment type="caution">
    <text evidence="2">The sequence shown here is derived from an EMBL/GenBank/DDBJ whole genome shotgun (WGS) entry which is preliminary data.</text>
</comment>
<dbReference type="AlphaFoldDB" id="A0A8J5KGH7"/>
<evidence type="ECO:0000313" key="2">
    <source>
        <dbReference type="EMBL" id="KAG6489195.1"/>
    </source>
</evidence>
<dbReference type="EMBL" id="JACMSC010000014">
    <property type="protein sequence ID" value="KAG6489195.1"/>
    <property type="molecule type" value="Genomic_DNA"/>
</dbReference>
<sequence length="288" mass="32248">MASPAKRYPAPRCQLPGFRKLSTQGRRPLLKPRETKKLAKGIELSPKGACFFTPEKKKSSATLEKGELETGGAGLEDKELAGRSKANALRRSILEEAMNSLPAHGAGRVMYIVKTFDWLQSIPTEAEEEEEKRKVKNWALPGLEFRPKAKLSDLSPLPVSCSAEWIAEERGSAEHSLVKNKDKRASSGTHESGERQRSNQNSKASSKRSRNTRPKVESPPPSKLRTRDALLDRPWSLYKDLFVFKGPMGLQLAFDKIPSGFNVIIFLLHLCTRLSSTMLAQDWEDDYN</sequence>
<feature type="compositionally biased region" description="Basic and acidic residues" evidence="1">
    <location>
        <begin position="172"/>
        <end position="197"/>
    </location>
</feature>
<evidence type="ECO:0000256" key="1">
    <source>
        <dbReference type="SAM" id="MobiDB-lite"/>
    </source>
</evidence>
<accession>A0A8J5KGH7</accession>
<protein>
    <submittedName>
        <fullName evidence="2">Uncharacterized protein</fullName>
    </submittedName>
</protein>
<feature type="region of interest" description="Disordered" evidence="1">
    <location>
        <begin position="172"/>
        <end position="226"/>
    </location>
</feature>
<dbReference type="Proteomes" id="UP000734854">
    <property type="component" value="Unassembled WGS sequence"/>
</dbReference>
<keyword evidence="3" id="KW-1185">Reference proteome</keyword>
<evidence type="ECO:0000313" key="3">
    <source>
        <dbReference type="Proteomes" id="UP000734854"/>
    </source>
</evidence>